<dbReference type="PANTHER" id="PTHR43773">
    <property type="entry name" value="MAGNESIUM TRANSPORTER MGTE"/>
    <property type="match status" value="1"/>
</dbReference>
<dbReference type="InterPro" id="IPR038076">
    <property type="entry name" value="MgtE_N_sf"/>
</dbReference>
<accession>D6TMW5</accession>
<dbReference type="InterPro" id="IPR006669">
    <property type="entry name" value="MgtE_transporter"/>
</dbReference>
<dbReference type="AlphaFoldDB" id="D6TMW5"/>
<dbReference type="eggNOG" id="COG2239">
    <property type="taxonomic scope" value="Bacteria"/>
</dbReference>
<dbReference type="InParanoid" id="D6TMW5"/>
<evidence type="ECO:0000313" key="3">
    <source>
        <dbReference type="EMBL" id="EFH87115.1"/>
    </source>
</evidence>
<dbReference type="PROSITE" id="PS51371">
    <property type="entry name" value="CBS"/>
    <property type="match status" value="2"/>
</dbReference>
<feature type="domain" description="CBS" evidence="2">
    <location>
        <begin position="304"/>
        <end position="372"/>
    </location>
</feature>
<dbReference type="Proteomes" id="UP000004508">
    <property type="component" value="Unassembled WGS sequence"/>
</dbReference>
<dbReference type="Pfam" id="PF03448">
    <property type="entry name" value="MgtE_N"/>
    <property type="match status" value="1"/>
</dbReference>
<dbReference type="PANTHER" id="PTHR43773:SF1">
    <property type="entry name" value="MAGNESIUM TRANSPORTER MGTE"/>
    <property type="match status" value="1"/>
</dbReference>
<feature type="domain" description="CBS" evidence="2">
    <location>
        <begin position="373"/>
        <end position="429"/>
    </location>
</feature>
<keyword evidence="1" id="KW-0129">CBS domain</keyword>
<organism evidence="3 4">
    <name type="scientific">Ktedonobacter racemifer DSM 44963</name>
    <dbReference type="NCBI Taxonomy" id="485913"/>
    <lineage>
        <taxon>Bacteria</taxon>
        <taxon>Bacillati</taxon>
        <taxon>Chloroflexota</taxon>
        <taxon>Ktedonobacteria</taxon>
        <taxon>Ktedonobacterales</taxon>
        <taxon>Ktedonobacteraceae</taxon>
        <taxon>Ktedonobacter</taxon>
    </lineage>
</organism>
<reference evidence="3 4" key="1">
    <citation type="journal article" date="2011" name="Stand. Genomic Sci.">
        <title>Non-contiguous finished genome sequence and contextual data of the filamentous soil bacterium Ktedonobacter racemifer type strain (SOSP1-21).</title>
        <authorList>
            <person name="Chang Y.J."/>
            <person name="Land M."/>
            <person name="Hauser L."/>
            <person name="Chertkov O."/>
            <person name="Del Rio T.G."/>
            <person name="Nolan M."/>
            <person name="Copeland A."/>
            <person name="Tice H."/>
            <person name="Cheng J.F."/>
            <person name="Lucas S."/>
            <person name="Han C."/>
            <person name="Goodwin L."/>
            <person name="Pitluck S."/>
            <person name="Ivanova N."/>
            <person name="Ovchinikova G."/>
            <person name="Pati A."/>
            <person name="Chen A."/>
            <person name="Palaniappan K."/>
            <person name="Mavromatis K."/>
            <person name="Liolios K."/>
            <person name="Brettin T."/>
            <person name="Fiebig A."/>
            <person name="Rohde M."/>
            <person name="Abt B."/>
            <person name="Goker M."/>
            <person name="Detter J.C."/>
            <person name="Woyke T."/>
            <person name="Bristow J."/>
            <person name="Eisen J.A."/>
            <person name="Markowitz V."/>
            <person name="Hugenholtz P."/>
            <person name="Kyrpides N.C."/>
            <person name="Klenk H.P."/>
            <person name="Lapidus A."/>
        </authorList>
    </citation>
    <scope>NUCLEOTIDE SEQUENCE [LARGE SCALE GENOMIC DNA]</scope>
    <source>
        <strain evidence="4">DSM 44963</strain>
    </source>
</reference>
<dbReference type="EMBL" id="ADVG01000002">
    <property type="protein sequence ID" value="EFH87115.1"/>
    <property type="molecule type" value="Genomic_DNA"/>
</dbReference>
<name>D6TMW5_KTERA</name>
<dbReference type="OrthoDB" id="9790355at2"/>
<dbReference type="SMART" id="SM00116">
    <property type="entry name" value="CBS"/>
    <property type="match status" value="1"/>
</dbReference>
<dbReference type="InterPro" id="IPR000644">
    <property type="entry name" value="CBS_dom"/>
</dbReference>
<dbReference type="InterPro" id="IPR046342">
    <property type="entry name" value="CBS_dom_sf"/>
</dbReference>
<dbReference type="InterPro" id="IPR006668">
    <property type="entry name" value="Mg_transptr_MgtE_intracell_dom"/>
</dbReference>
<sequence length="436" mass="48984">MLYLSQLLGTPVENAQDTRIGRIVDVLLPAKLVGSDEPAYPSTLLIDSEEEQRWRVPLRDVSWFEGALRLNTPLQQLTRASRELVEEPDEISLAQEVLDKQVIDIKRKKAVRVNDVCLDESWRILGIDNSAFGLVRRLAPSWLLGSKGRDYPSVPLPWQQIELIRQPRPGAQDEKEGLEEEEAPHVQRILSGHLAEMHPADIAEIVHQLTPGQGARIIEGLDDETAAATMEEIDTERQSHILENIEPERAADILQTMGPDEAADLIARLPEERAQELLHRMTPEESEEVQELLEYADDSAGGLMTTDFLALTQTRTIQEALEAVRTNAREHGLRTAYVYCVENEEDEESPLVGVVSLWELLIAGPTQQLHQLMEVDLISVVPETGAHEVAEKIAKYNLLAVPVVNDQRALQGIVTVDDALDVLLPPERRRKPKRMY</sequence>
<keyword evidence="4" id="KW-1185">Reference proteome</keyword>
<dbReference type="Gene3D" id="3.10.580.10">
    <property type="entry name" value="CBS-domain"/>
    <property type="match status" value="1"/>
</dbReference>
<comment type="caution">
    <text evidence="3">The sequence shown here is derived from an EMBL/GenBank/DDBJ whole genome shotgun (WGS) entry which is preliminary data.</text>
</comment>
<dbReference type="GO" id="GO:0016020">
    <property type="term" value="C:membrane"/>
    <property type="evidence" value="ECO:0007669"/>
    <property type="project" value="InterPro"/>
</dbReference>
<evidence type="ECO:0000313" key="4">
    <source>
        <dbReference type="Proteomes" id="UP000004508"/>
    </source>
</evidence>
<dbReference type="STRING" id="485913.Krac_8440"/>
<evidence type="ECO:0000256" key="1">
    <source>
        <dbReference type="PROSITE-ProRule" id="PRU00703"/>
    </source>
</evidence>
<dbReference type="CDD" id="cd04606">
    <property type="entry name" value="CBS_pair_Mg_transporter"/>
    <property type="match status" value="1"/>
</dbReference>
<dbReference type="Gene3D" id="1.25.60.10">
    <property type="entry name" value="MgtE N-terminal domain-like"/>
    <property type="match status" value="1"/>
</dbReference>
<proteinExistence type="predicted"/>
<dbReference type="RefSeq" id="WP_007911972.1">
    <property type="nucleotide sequence ID" value="NZ_ADVG01000002.1"/>
</dbReference>
<dbReference type="SUPFAM" id="SSF158791">
    <property type="entry name" value="MgtE N-terminal domain-like"/>
    <property type="match status" value="1"/>
</dbReference>
<dbReference type="GO" id="GO:0015095">
    <property type="term" value="F:magnesium ion transmembrane transporter activity"/>
    <property type="evidence" value="ECO:0007669"/>
    <property type="project" value="InterPro"/>
</dbReference>
<evidence type="ECO:0000259" key="2">
    <source>
        <dbReference type="PROSITE" id="PS51371"/>
    </source>
</evidence>
<dbReference type="SMART" id="SM00924">
    <property type="entry name" value="MgtE_N"/>
    <property type="match status" value="1"/>
</dbReference>
<dbReference type="SUPFAM" id="SSF54631">
    <property type="entry name" value="CBS-domain pair"/>
    <property type="match status" value="1"/>
</dbReference>
<gene>
    <name evidence="3" type="ORF">Krac_8440</name>
</gene>
<dbReference type="Pfam" id="PF00571">
    <property type="entry name" value="CBS"/>
    <property type="match status" value="2"/>
</dbReference>
<protein>
    <submittedName>
        <fullName evidence="3">MgtE intracellular region</fullName>
    </submittedName>
</protein>